<dbReference type="RefSeq" id="XP_006036052.2">
    <property type="nucleotide sequence ID" value="XM_006035990.2"/>
</dbReference>
<evidence type="ECO:0000313" key="13">
    <source>
        <dbReference type="RefSeq" id="XP_006036052.2"/>
    </source>
</evidence>
<gene>
    <name evidence="13" type="primary">LOC102381262</name>
</gene>
<sequence>MEFMLLGISHRTEQKLLFFLIFLSIYIFILFGNILVILATLCDPILCTPMYFFLRNLAFLDICYTTVTIPKMLINLLMEKTTISFVGCSIQMYFFLFLGTAACYTLAVMSYDRYVAICNPFHYTAIMTKRICILLVSGCWVTGMSVSLGQTVLIFSMPFCNSNVINHFFCDVLPVMKLICAESYMNEEVEVILMSVLIIFIPFTLILVSYIHIIAAIIRIPSVYGRYKAVNTCSSHLTSVFLFYGSAMFMYLRPKSNWQPDLDKLLSLLYTVVPATLNPIVYSLSNQQVKRALRKVLGRNTVSQNT</sequence>
<feature type="transmembrane region" description="Helical" evidence="10">
    <location>
        <begin position="192"/>
        <end position="218"/>
    </location>
</feature>
<feature type="transmembrane region" description="Helical" evidence="10">
    <location>
        <begin position="16"/>
        <end position="41"/>
    </location>
</feature>
<evidence type="ECO:0000256" key="1">
    <source>
        <dbReference type="ARBA" id="ARBA00004651"/>
    </source>
</evidence>
<dbReference type="CDD" id="cd15225">
    <property type="entry name" value="7tmA_OR10A-like"/>
    <property type="match status" value="1"/>
</dbReference>
<dbReference type="InterPro" id="IPR000725">
    <property type="entry name" value="Olfact_rcpt"/>
</dbReference>
<dbReference type="KEGG" id="asn:102381262"/>
<keyword evidence="2 10" id="KW-1003">Cell membrane</keyword>
<dbReference type="GO" id="GO:0005886">
    <property type="term" value="C:plasma membrane"/>
    <property type="evidence" value="ECO:0007669"/>
    <property type="project" value="UniProtKB-SubCell"/>
</dbReference>
<feature type="transmembrane region" description="Helical" evidence="10">
    <location>
        <begin position="90"/>
        <end position="111"/>
    </location>
</feature>
<evidence type="ECO:0000256" key="2">
    <source>
        <dbReference type="ARBA" id="ARBA00022475"/>
    </source>
</evidence>
<keyword evidence="9" id="KW-0675">Receptor</keyword>
<dbReference type="OrthoDB" id="9975554at2759"/>
<dbReference type="PROSITE" id="PS50262">
    <property type="entry name" value="G_PROTEIN_RECEP_F1_2"/>
    <property type="match status" value="1"/>
</dbReference>
<dbReference type="SUPFAM" id="SSF81321">
    <property type="entry name" value="Family A G protein-coupled receptor-like"/>
    <property type="match status" value="1"/>
</dbReference>
<dbReference type="PROSITE" id="PS00237">
    <property type="entry name" value="G_PROTEIN_RECEP_F1_1"/>
    <property type="match status" value="1"/>
</dbReference>
<comment type="similarity">
    <text evidence="9">Belongs to the G-protein coupled receptor 1 family.</text>
</comment>
<organism evidence="12 13">
    <name type="scientific">Alligator sinensis</name>
    <name type="common">Chinese alligator</name>
    <dbReference type="NCBI Taxonomy" id="38654"/>
    <lineage>
        <taxon>Eukaryota</taxon>
        <taxon>Metazoa</taxon>
        <taxon>Chordata</taxon>
        <taxon>Craniata</taxon>
        <taxon>Vertebrata</taxon>
        <taxon>Euteleostomi</taxon>
        <taxon>Archelosauria</taxon>
        <taxon>Archosauria</taxon>
        <taxon>Crocodylia</taxon>
        <taxon>Alligatoridae</taxon>
        <taxon>Alligatorinae</taxon>
        <taxon>Alligator</taxon>
    </lineage>
</organism>
<feature type="transmembrane region" description="Helical" evidence="10">
    <location>
        <begin position="230"/>
        <end position="253"/>
    </location>
</feature>
<dbReference type="GO" id="GO:0004930">
    <property type="term" value="F:G protein-coupled receptor activity"/>
    <property type="evidence" value="ECO:0007669"/>
    <property type="project" value="UniProtKB-KW"/>
</dbReference>
<dbReference type="GeneID" id="102381262"/>
<keyword evidence="6 10" id="KW-1133">Transmembrane helix</keyword>
<dbReference type="InterPro" id="IPR017452">
    <property type="entry name" value="GPCR_Rhodpsn_7TM"/>
</dbReference>
<dbReference type="PANTHER" id="PTHR26453">
    <property type="entry name" value="OLFACTORY RECEPTOR"/>
    <property type="match status" value="1"/>
</dbReference>
<dbReference type="InParanoid" id="A0A1U7SE24"/>
<evidence type="ECO:0000256" key="3">
    <source>
        <dbReference type="ARBA" id="ARBA00022606"/>
    </source>
</evidence>
<dbReference type="AlphaFoldDB" id="A0A1U7SE24"/>
<evidence type="ECO:0000256" key="6">
    <source>
        <dbReference type="ARBA" id="ARBA00022989"/>
    </source>
</evidence>
<evidence type="ECO:0000259" key="11">
    <source>
        <dbReference type="PROSITE" id="PS50262"/>
    </source>
</evidence>
<evidence type="ECO:0000313" key="12">
    <source>
        <dbReference type="Proteomes" id="UP000189705"/>
    </source>
</evidence>
<feature type="domain" description="G-protein coupled receptors family 1 profile" evidence="11">
    <location>
        <begin position="32"/>
        <end position="282"/>
    </location>
</feature>
<dbReference type="PRINTS" id="PR00245">
    <property type="entry name" value="OLFACTORYR"/>
</dbReference>
<keyword evidence="8 9" id="KW-0807">Transducer</keyword>
<keyword evidence="3 10" id="KW-0716">Sensory transduction</keyword>
<protein>
    <recommendedName>
        <fullName evidence="10">Olfactory receptor</fullName>
    </recommendedName>
</protein>
<comment type="subcellular location">
    <subcellularLocation>
        <location evidence="1 10">Cell membrane</location>
        <topology evidence="1 10">Multi-pass membrane protein</topology>
    </subcellularLocation>
</comment>
<dbReference type="FunFam" id="1.20.1070.10:FF:000001">
    <property type="entry name" value="Olfactory receptor"/>
    <property type="match status" value="1"/>
</dbReference>
<evidence type="ECO:0000256" key="8">
    <source>
        <dbReference type="ARBA" id="ARBA00023224"/>
    </source>
</evidence>
<evidence type="ECO:0000256" key="9">
    <source>
        <dbReference type="RuleBase" id="RU000688"/>
    </source>
</evidence>
<keyword evidence="5 10" id="KW-0552">Olfaction</keyword>
<dbReference type="Proteomes" id="UP000189705">
    <property type="component" value="Unplaced"/>
</dbReference>
<dbReference type="PRINTS" id="PR00237">
    <property type="entry name" value="GPCRRHODOPSN"/>
</dbReference>
<feature type="transmembrane region" description="Helical" evidence="10">
    <location>
        <begin position="131"/>
        <end position="155"/>
    </location>
</feature>
<evidence type="ECO:0000256" key="10">
    <source>
        <dbReference type="RuleBase" id="RU363047"/>
    </source>
</evidence>
<dbReference type="eggNOG" id="ENOG502SJCH">
    <property type="taxonomic scope" value="Eukaryota"/>
</dbReference>
<evidence type="ECO:0000256" key="4">
    <source>
        <dbReference type="ARBA" id="ARBA00022692"/>
    </source>
</evidence>
<keyword evidence="7 10" id="KW-0472">Membrane</keyword>
<dbReference type="Gene3D" id="1.20.1070.10">
    <property type="entry name" value="Rhodopsin 7-helix transmembrane proteins"/>
    <property type="match status" value="1"/>
</dbReference>
<proteinExistence type="inferred from homology"/>
<name>A0A1U7SE24_ALLSI</name>
<evidence type="ECO:0000256" key="5">
    <source>
        <dbReference type="ARBA" id="ARBA00022725"/>
    </source>
</evidence>
<evidence type="ECO:0000256" key="7">
    <source>
        <dbReference type="ARBA" id="ARBA00023136"/>
    </source>
</evidence>
<dbReference type="GO" id="GO:0004984">
    <property type="term" value="F:olfactory receptor activity"/>
    <property type="evidence" value="ECO:0007669"/>
    <property type="project" value="InterPro"/>
</dbReference>
<accession>A0A1U7SE24</accession>
<keyword evidence="12" id="KW-1185">Reference proteome</keyword>
<keyword evidence="4 9" id="KW-0812">Transmembrane</keyword>
<dbReference type="InterPro" id="IPR000276">
    <property type="entry name" value="GPCR_Rhodpsn"/>
</dbReference>
<dbReference type="Pfam" id="PF13853">
    <property type="entry name" value="7tm_4"/>
    <property type="match status" value="1"/>
</dbReference>
<reference evidence="13" key="1">
    <citation type="submission" date="2025-08" db="UniProtKB">
        <authorList>
            <consortium name="RefSeq"/>
        </authorList>
    </citation>
    <scope>IDENTIFICATION</scope>
</reference>
<feature type="transmembrane region" description="Helical" evidence="10">
    <location>
        <begin position="265"/>
        <end position="285"/>
    </location>
</feature>
<feature type="transmembrane region" description="Helical" evidence="10">
    <location>
        <begin position="53"/>
        <end position="78"/>
    </location>
</feature>
<keyword evidence="9" id="KW-0297">G-protein coupled receptor</keyword>